<comment type="caution">
    <text evidence="1">The sequence shown here is derived from an EMBL/GenBank/DDBJ whole genome shotgun (WGS) entry which is preliminary data.</text>
</comment>
<dbReference type="Pfam" id="PF14305">
    <property type="entry name" value="ATPgrasp_TupA"/>
    <property type="match status" value="1"/>
</dbReference>
<reference evidence="1 2" key="1">
    <citation type="journal article" date="2019" name="ISME J.">
        <title>Genome analyses of uncultured TG2/ZB3 bacteria in 'Margulisbacteria' specifically attached to ectosymbiotic spirochetes of protists in the termite gut.</title>
        <authorList>
            <person name="Utami Y.D."/>
            <person name="Kuwahara H."/>
            <person name="Igai K."/>
            <person name="Murakami T."/>
            <person name="Sugaya K."/>
            <person name="Morikawa T."/>
            <person name="Nagura Y."/>
            <person name="Yuki M."/>
            <person name="Deevong P."/>
            <person name="Inoue T."/>
            <person name="Kihara K."/>
            <person name="Lo N."/>
            <person name="Yamada A."/>
            <person name="Ohkuma M."/>
            <person name="Hongoh Y."/>
        </authorList>
    </citation>
    <scope>NUCLEOTIDE SEQUENCE [LARGE SCALE GENOMIC DNA]</scope>
    <source>
        <strain evidence="1">NkOx7-01</strain>
    </source>
</reference>
<accession>A0A388TEX7</accession>
<dbReference type="EMBL" id="BGZN01000053">
    <property type="protein sequence ID" value="GBR74548.1"/>
    <property type="molecule type" value="Genomic_DNA"/>
</dbReference>
<evidence type="ECO:0000313" key="2">
    <source>
        <dbReference type="Proteomes" id="UP000269352"/>
    </source>
</evidence>
<organism evidence="1 2">
    <name type="scientific">Termititenax aidoneus</name>
    <dbReference type="NCBI Taxonomy" id="2218524"/>
    <lineage>
        <taxon>Bacteria</taxon>
        <taxon>Bacillati</taxon>
        <taxon>Candidatus Margulisiibacteriota</taxon>
        <taxon>Candidatus Termititenacia</taxon>
        <taxon>Candidatus Termititenacales</taxon>
        <taxon>Candidatus Termititenacaceae</taxon>
        <taxon>Candidatus Termititenax</taxon>
    </lineage>
</organism>
<evidence type="ECO:0000313" key="1">
    <source>
        <dbReference type="EMBL" id="GBR74548.1"/>
    </source>
</evidence>
<name>A0A388TEX7_TERA1</name>
<gene>
    <name evidence="1" type="ORF">NO1_1705</name>
</gene>
<sequence length="252" mass="29808">EKIHWLKFYSDTSRWPELADKYRARRYVRSKGLGRTLNKLYAVYNSPQEISLQTLPRSFVLKANNGSGDILLVPDKTKLTRGKIRRHFRRRRPFGVDTAEPHYLKIPPRIIAEKLLREDSGKSASLIDYKFFCFHGEPKYIYVCWDRDEHKVEHQRETYDSRWRLVKNAYPQSGRYQSRGLPPPQSFEQMKKMCRVLAKGFPFVRVDWYEVGGRPVFGEMTFTPAAGFIDYYTPDFLHTLGRQIKLPKKQPK</sequence>
<protein>
    <submittedName>
        <fullName evidence="1">Uncharacterized protein</fullName>
    </submittedName>
</protein>
<keyword evidence="2" id="KW-1185">Reference proteome</keyword>
<proteinExistence type="predicted"/>
<dbReference type="Proteomes" id="UP000269352">
    <property type="component" value="Unassembled WGS sequence"/>
</dbReference>
<dbReference type="AlphaFoldDB" id="A0A388TEX7"/>
<dbReference type="InterPro" id="IPR029465">
    <property type="entry name" value="ATPgrasp_TupA"/>
</dbReference>
<feature type="non-terminal residue" evidence="1">
    <location>
        <position position="1"/>
    </location>
</feature>